<keyword evidence="3" id="KW-1185">Reference proteome</keyword>
<dbReference type="AlphaFoldDB" id="A0A8S1EYJ9"/>
<sequence>MAERQMLSFAKVVSGKNAGSNGPEASVMTHGADLHTESIEAIAHNSERKENEPRPAGEKHRNNKKRSARNRERIEWRNKAAAELKEKAAQVAEPEETTKPAEPVILEPAPLPAVNAWFKNKIDTASSSESSPDKPENKSKQTEIKPTKNEQKQKAKEPIKEVIKNEPVVVKENAPVLETSRSENDPEWPSLAMAEVNGHVSPSNSDDNELNGQHNKHTGKTSKNSWKKVEISVDYGNKGKNAQREKGTRRPANEKTVKRRGEAESGSSDEQYWTANTKEVKPSTTETPGEK</sequence>
<feature type="region of interest" description="Disordered" evidence="1">
    <location>
        <begin position="122"/>
        <end position="291"/>
    </location>
</feature>
<organism evidence="2 3">
    <name type="scientific">Caenorhabditis bovis</name>
    <dbReference type="NCBI Taxonomy" id="2654633"/>
    <lineage>
        <taxon>Eukaryota</taxon>
        <taxon>Metazoa</taxon>
        <taxon>Ecdysozoa</taxon>
        <taxon>Nematoda</taxon>
        <taxon>Chromadorea</taxon>
        <taxon>Rhabditida</taxon>
        <taxon>Rhabditina</taxon>
        <taxon>Rhabditomorpha</taxon>
        <taxon>Rhabditoidea</taxon>
        <taxon>Rhabditidae</taxon>
        <taxon>Peloderinae</taxon>
        <taxon>Caenorhabditis</taxon>
    </lineage>
</organism>
<feature type="compositionally biased region" description="Polar residues" evidence="1">
    <location>
        <begin position="265"/>
        <end position="291"/>
    </location>
</feature>
<gene>
    <name evidence="2" type="ORF">CBOVIS_LOCUS5668</name>
</gene>
<reference evidence="2 3" key="1">
    <citation type="submission" date="2020-04" db="EMBL/GenBank/DDBJ databases">
        <authorList>
            <person name="Laetsch R D."/>
            <person name="Stevens L."/>
            <person name="Kumar S."/>
            <person name="Blaxter L. M."/>
        </authorList>
    </citation>
    <scope>NUCLEOTIDE SEQUENCE [LARGE SCALE GENOMIC DNA]</scope>
</reference>
<accession>A0A8S1EYJ9</accession>
<evidence type="ECO:0000313" key="3">
    <source>
        <dbReference type="Proteomes" id="UP000494206"/>
    </source>
</evidence>
<dbReference type="OrthoDB" id="5821700at2759"/>
<feature type="region of interest" description="Disordered" evidence="1">
    <location>
        <begin position="14"/>
        <end position="110"/>
    </location>
</feature>
<dbReference type="Proteomes" id="UP000494206">
    <property type="component" value="Unassembled WGS sequence"/>
</dbReference>
<name>A0A8S1EYJ9_9PELO</name>
<proteinExistence type="predicted"/>
<feature type="compositionally biased region" description="Basic and acidic residues" evidence="1">
    <location>
        <begin position="69"/>
        <end position="88"/>
    </location>
</feature>
<protein>
    <submittedName>
        <fullName evidence="2">Uncharacterized protein</fullName>
    </submittedName>
</protein>
<dbReference type="EMBL" id="CADEPM010000003">
    <property type="protein sequence ID" value="CAB3403157.1"/>
    <property type="molecule type" value="Genomic_DNA"/>
</dbReference>
<evidence type="ECO:0000256" key="1">
    <source>
        <dbReference type="SAM" id="MobiDB-lite"/>
    </source>
</evidence>
<evidence type="ECO:0000313" key="2">
    <source>
        <dbReference type="EMBL" id="CAB3403157.1"/>
    </source>
</evidence>
<feature type="compositionally biased region" description="Basic and acidic residues" evidence="1">
    <location>
        <begin position="242"/>
        <end position="263"/>
    </location>
</feature>
<feature type="compositionally biased region" description="Basic and acidic residues" evidence="1">
    <location>
        <begin position="45"/>
        <end position="60"/>
    </location>
</feature>
<feature type="compositionally biased region" description="Basic and acidic residues" evidence="1">
    <location>
        <begin position="131"/>
        <end position="164"/>
    </location>
</feature>
<comment type="caution">
    <text evidence="2">The sequence shown here is derived from an EMBL/GenBank/DDBJ whole genome shotgun (WGS) entry which is preliminary data.</text>
</comment>
<feature type="compositionally biased region" description="Polar residues" evidence="1">
    <location>
        <begin position="200"/>
        <end position="213"/>
    </location>
</feature>